<dbReference type="AlphaFoldDB" id="A0A975GR16"/>
<organism evidence="8 9">
    <name type="scientific">Desulfonema magnum</name>
    <dbReference type="NCBI Taxonomy" id="45655"/>
    <lineage>
        <taxon>Bacteria</taxon>
        <taxon>Pseudomonadati</taxon>
        <taxon>Thermodesulfobacteriota</taxon>
        <taxon>Desulfobacteria</taxon>
        <taxon>Desulfobacterales</taxon>
        <taxon>Desulfococcaceae</taxon>
        <taxon>Desulfonema</taxon>
    </lineage>
</organism>
<dbReference type="Gene3D" id="1.10.287.130">
    <property type="match status" value="1"/>
</dbReference>
<dbReference type="PANTHER" id="PTHR43547">
    <property type="entry name" value="TWO-COMPONENT HISTIDINE KINASE"/>
    <property type="match status" value="1"/>
</dbReference>
<dbReference type="PANTHER" id="PTHR43547:SF2">
    <property type="entry name" value="HYBRID SIGNAL TRANSDUCTION HISTIDINE KINASE C"/>
    <property type="match status" value="1"/>
</dbReference>
<dbReference type="Gene3D" id="3.40.50.2300">
    <property type="match status" value="1"/>
</dbReference>
<keyword evidence="8" id="KW-0808">Transferase</keyword>
<evidence type="ECO:0000256" key="5">
    <source>
        <dbReference type="SAM" id="Coils"/>
    </source>
</evidence>
<dbReference type="Proteomes" id="UP000663722">
    <property type="component" value="Chromosome"/>
</dbReference>
<evidence type="ECO:0000256" key="4">
    <source>
        <dbReference type="PROSITE-ProRule" id="PRU00169"/>
    </source>
</evidence>
<sequence length="376" mass="42493">MNRILVIDDEPSIRKALSMGLAFEGYEVDVAQDGSNGILFGHQKDYDVLIVDLSLPDINGLEVIREIKQKAPEIIPIIITGNGSIESSVEAIHLEVSDYLEKPLSFESVKKSIVKGLEKRELKRKNMREKLQQMLEIYMTNHSNTVKTESDTYGEADELSEIIATFVHQMNNPLMSISGSVDLLMNKLKDEGAVREYLANIRTATREIATLNKKIMKLGQTYEDEIEKLEIQRLLKGCLEIFNDLLFVKDISVKTDLNCLGICIREDRYKFEQIFKNLILNAIDSMDGMPEKELTLKAEVAEDMSFISVHIEDTGCGISSELKDKIFTPYFTNKENGTGLGLHVVQKMAKEMNFNIIVQSHAVRGSRFTVQIPVPK</sequence>
<dbReference type="InterPro" id="IPR003594">
    <property type="entry name" value="HATPase_dom"/>
</dbReference>
<dbReference type="EMBL" id="CP061800">
    <property type="protein sequence ID" value="QTA89548.1"/>
    <property type="molecule type" value="Genomic_DNA"/>
</dbReference>
<dbReference type="Pfam" id="PF00512">
    <property type="entry name" value="HisKA"/>
    <property type="match status" value="1"/>
</dbReference>
<comment type="catalytic activity">
    <reaction evidence="1">
        <text>ATP + protein L-histidine = ADP + protein N-phospho-L-histidine.</text>
        <dbReference type="EC" id="2.7.13.3"/>
    </reaction>
</comment>
<dbReference type="SUPFAM" id="SSF52172">
    <property type="entry name" value="CheY-like"/>
    <property type="match status" value="1"/>
</dbReference>
<dbReference type="RefSeq" id="WP_207678119.1">
    <property type="nucleotide sequence ID" value="NZ_CP061800.1"/>
</dbReference>
<accession>A0A975GR16</accession>
<keyword evidence="3 4" id="KW-0597">Phosphoprotein</keyword>
<dbReference type="PROSITE" id="PS50110">
    <property type="entry name" value="RESPONSE_REGULATORY"/>
    <property type="match status" value="1"/>
</dbReference>
<dbReference type="SMART" id="SM00388">
    <property type="entry name" value="HisKA"/>
    <property type="match status" value="1"/>
</dbReference>
<evidence type="ECO:0000313" key="9">
    <source>
        <dbReference type="Proteomes" id="UP000663722"/>
    </source>
</evidence>
<proteinExistence type="predicted"/>
<feature type="modified residue" description="4-aspartylphosphate" evidence="4">
    <location>
        <position position="52"/>
    </location>
</feature>
<dbReference type="InterPro" id="IPR003661">
    <property type="entry name" value="HisK_dim/P_dom"/>
</dbReference>
<dbReference type="InterPro" id="IPR004358">
    <property type="entry name" value="Sig_transdc_His_kin-like_C"/>
</dbReference>
<evidence type="ECO:0000259" key="6">
    <source>
        <dbReference type="PROSITE" id="PS50109"/>
    </source>
</evidence>
<keyword evidence="8" id="KW-0418">Kinase</keyword>
<dbReference type="PRINTS" id="PR00344">
    <property type="entry name" value="BCTRLSENSOR"/>
</dbReference>
<feature type="domain" description="Histidine kinase" evidence="6">
    <location>
        <begin position="165"/>
        <end position="376"/>
    </location>
</feature>
<dbReference type="CDD" id="cd00082">
    <property type="entry name" value="HisKA"/>
    <property type="match status" value="1"/>
</dbReference>
<evidence type="ECO:0000259" key="7">
    <source>
        <dbReference type="PROSITE" id="PS50110"/>
    </source>
</evidence>
<dbReference type="PROSITE" id="PS50109">
    <property type="entry name" value="HIS_KIN"/>
    <property type="match status" value="1"/>
</dbReference>
<keyword evidence="9" id="KW-1185">Reference proteome</keyword>
<dbReference type="Pfam" id="PF00072">
    <property type="entry name" value="Response_reg"/>
    <property type="match status" value="1"/>
</dbReference>
<dbReference type="KEGG" id="dmm:dnm_056040"/>
<dbReference type="InterPro" id="IPR001789">
    <property type="entry name" value="Sig_transdc_resp-reg_receiver"/>
</dbReference>
<dbReference type="InterPro" id="IPR036890">
    <property type="entry name" value="HATPase_C_sf"/>
</dbReference>
<evidence type="ECO:0000256" key="1">
    <source>
        <dbReference type="ARBA" id="ARBA00000085"/>
    </source>
</evidence>
<gene>
    <name evidence="8" type="ORF">dnm_056040</name>
</gene>
<dbReference type="CDD" id="cd00075">
    <property type="entry name" value="HATPase"/>
    <property type="match status" value="1"/>
</dbReference>
<dbReference type="Gene3D" id="3.30.565.10">
    <property type="entry name" value="Histidine kinase-like ATPase, C-terminal domain"/>
    <property type="match status" value="1"/>
</dbReference>
<dbReference type="SUPFAM" id="SSF47384">
    <property type="entry name" value="Homodimeric domain of signal transducing histidine kinase"/>
    <property type="match status" value="1"/>
</dbReference>
<protein>
    <recommendedName>
        <fullName evidence="2">histidine kinase</fullName>
        <ecNumber evidence="2">2.7.13.3</ecNumber>
    </recommendedName>
</protein>
<dbReference type="InterPro" id="IPR011006">
    <property type="entry name" value="CheY-like_superfamily"/>
</dbReference>
<dbReference type="Pfam" id="PF02518">
    <property type="entry name" value="HATPase_c"/>
    <property type="match status" value="1"/>
</dbReference>
<dbReference type="SUPFAM" id="SSF55874">
    <property type="entry name" value="ATPase domain of HSP90 chaperone/DNA topoisomerase II/histidine kinase"/>
    <property type="match status" value="1"/>
</dbReference>
<reference evidence="8" key="1">
    <citation type="journal article" date="2021" name="Microb. Physiol.">
        <title>Proteogenomic Insights into the Physiology of Marine, Sulfate-Reducing, Filamentous Desulfonema limicola and Desulfonema magnum.</title>
        <authorList>
            <person name="Schnaars V."/>
            <person name="Wohlbrand L."/>
            <person name="Scheve S."/>
            <person name="Hinrichs C."/>
            <person name="Reinhardt R."/>
            <person name="Rabus R."/>
        </authorList>
    </citation>
    <scope>NUCLEOTIDE SEQUENCE</scope>
    <source>
        <strain evidence="8">4be13</strain>
    </source>
</reference>
<feature type="domain" description="Response regulatory" evidence="7">
    <location>
        <begin position="3"/>
        <end position="117"/>
    </location>
</feature>
<name>A0A975GR16_9BACT</name>
<dbReference type="InterPro" id="IPR005467">
    <property type="entry name" value="His_kinase_dom"/>
</dbReference>
<feature type="coiled-coil region" evidence="5">
    <location>
        <begin position="194"/>
        <end position="232"/>
    </location>
</feature>
<keyword evidence="5" id="KW-0175">Coiled coil</keyword>
<dbReference type="EC" id="2.7.13.3" evidence="2"/>
<dbReference type="InterPro" id="IPR036097">
    <property type="entry name" value="HisK_dim/P_sf"/>
</dbReference>
<evidence type="ECO:0000256" key="2">
    <source>
        <dbReference type="ARBA" id="ARBA00012438"/>
    </source>
</evidence>
<evidence type="ECO:0000256" key="3">
    <source>
        <dbReference type="ARBA" id="ARBA00022553"/>
    </source>
</evidence>
<evidence type="ECO:0000313" key="8">
    <source>
        <dbReference type="EMBL" id="QTA89548.1"/>
    </source>
</evidence>
<dbReference type="GO" id="GO:0000155">
    <property type="term" value="F:phosphorelay sensor kinase activity"/>
    <property type="evidence" value="ECO:0007669"/>
    <property type="project" value="InterPro"/>
</dbReference>
<dbReference type="SMART" id="SM00448">
    <property type="entry name" value="REC"/>
    <property type="match status" value="1"/>
</dbReference>
<dbReference type="SMART" id="SM00387">
    <property type="entry name" value="HATPase_c"/>
    <property type="match status" value="1"/>
</dbReference>